<evidence type="ECO:0000313" key="1">
    <source>
        <dbReference type="EMBL" id="MFC6198025.1"/>
    </source>
</evidence>
<proteinExistence type="predicted"/>
<dbReference type="RefSeq" id="WP_377377791.1">
    <property type="nucleotide sequence ID" value="NZ_JBHSSW010000009.1"/>
</dbReference>
<dbReference type="Gene3D" id="3.40.50.300">
    <property type="entry name" value="P-loop containing nucleotide triphosphate hydrolases"/>
    <property type="match status" value="1"/>
</dbReference>
<sequence>MDDAYRSRVRKDNWLNGSVLRHGRLQGCLVTSKNSGTHWIKYMLSVALADTYCVPPPKYFSEAATQDYIGSPKHTSPHEALPKLAFAHTIPHRLMDVQLLQNAFNLPPYVLQVRHPMQILASHFAKWNYQLQTDWMTYLKGDPSGEAYRCDLYWLARFWNRWGELQAKYPEKILRIHYEGVQADTRGSLQAISDHWKIGLKPESIELAIQEGTKEAMAKKVDPAAEKNVLQKRADRLEDLFSGEALTLYQDIVGEYFEYDLGYDLLAIPQKA</sequence>
<keyword evidence="2" id="KW-1185">Reference proteome</keyword>
<gene>
    <name evidence="1" type="ORF">ACFQDM_08045</name>
</gene>
<name>A0ABW1S8S3_9PROT</name>
<dbReference type="SUPFAM" id="SSF52540">
    <property type="entry name" value="P-loop containing nucleoside triphosphate hydrolases"/>
    <property type="match status" value="1"/>
</dbReference>
<dbReference type="InterPro" id="IPR027417">
    <property type="entry name" value="P-loop_NTPase"/>
</dbReference>
<comment type="caution">
    <text evidence="1">The sequence shown here is derived from an EMBL/GenBank/DDBJ whole genome shotgun (WGS) entry which is preliminary data.</text>
</comment>
<protein>
    <submittedName>
        <fullName evidence="1">Sulfotransferase domain-containing protein</fullName>
    </submittedName>
</protein>
<accession>A0ABW1S8S3</accession>
<organism evidence="1 2">
    <name type="scientific">Ponticaulis profundi</name>
    <dbReference type="NCBI Taxonomy" id="2665222"/>
    <lineage>
        <taxon>Bacteria</taxon>
        <taxon>Pseudomonadati</taxon>
        <taxon>Pseudomonadota</taxon>
        <taxon>Alphaproteobacteria</taxon>
        <taxon>Hyphomonadales</taxon>
        <taxon>Hyphomonadaceae</taxon>
        <taxon>Ponticaulis</taxon>
    </lineage>
</organism>
<dbReference type="Proteomes" id="UP001596303">
    <property type="component" value="Unassembled WGS sequence"/>
</dbReference>
<reference evidence="2" key="1">
    <citation type="journal article" date="2019" name="Int. J. Syst. Evol. Microbiol.">
        <title>The Global Catalogue of Microorganisms (GCM) 10K type strain sequencing project: providing services to taxonomists for standard genome sequencing and annotation.</title>
        <authorList>
            <consortium name="The Broad Institute Genomics Platform"/>
            <consortium name="The Broad Institute Genome Sequencing Center for Infectious Disease"/>
            <person name="Wu L."/>
            <person name="Ma J."/>
        </authorList>
    </citation>
    <scope>NUCLEOTIDE SEQUENCE [LARGE SCALE GENOMIC DNA]</scope>
    <source>
        <strain evidence="2">CGMCC-1.15741</strain>
    </source>
</reference>
<evidence type="ECO:0000313" key="2">
    <source>
        <dbReference type="Proteomes" id="UP001596303"/>
    </source>
</evidence>
<dbReference type="Pfam" id="PF13469">
    <property type="entry name" value="Sulfotransfer_3"/>
    <property type="match status" value="1"/>
</dbReference>
<dbReference type="EMBL" id="JBHSSW010000009">
    <property type="protein sequence ID" value="MFC6198025.1"/>
    <property type="molecule type" value="Genomic_DNA"/>
</dbReference>